<feature type="domain" description="Solute-binding protein family 5" evidence="3">
    <location>
        <begin position="98"/>
        <end position="448"/>
    </location>
</feature>
<evidence type="ECO:0000313" key="5">
    <source>
        <dbReference type="Proteomes" id="UP000281708"/>
    </source>
</evidence>
<dbReference type="InterPro" id="IPR039424">
    <property type="entry name" value="SBP_5"/>
</dbReference>
<sequence length="539" mass="58435">MMSRFITRVAVGAAVLATVSACGSSGSSTPPKADLSTSSATSAACAGQPVRGGSVVYARQNETQGLNPLNAANGNGDIFADELLYSPLVRSDPQGGDTIVPALATSWEVSSDGLTYTFHLRDGVTFSNGQALTAEDVKFSLDRFGNPKINTLLSNVAEGYKSTEVVNASTVAVHLTHPVAAFLYNLSIFPAFIVPKNLVEQQGEAFWKHPVGTGPFKLKEFQAGSHITFERNTHYWESGKPYLDSVRFDFATDSSARLLELRNGQAQLADGVLFSQISSVQKDSKLQVQAAKVPLFVGLWLNHQRAPLADLKVRQAMQYALNRKLIDSSIFRGVGTIPNSVLMALEGDAPSSTVKPYSYDLAKAKKLMAESGYPKGFSTTLQYPAGYDYYRQLALLMQSEYAKLGIKLKLVEQPAATVTSNWSKSDYDLTFPFAQFTSDVVVPDEYAQFLAGDPSLGLQGFFSNWSDPSITAMVDSFVTSTDTAAREQLWPKIQQALMDQTPVINVMDLPFVNAHATNVCGTSVNALGVDHLENTWLAR</sequence>
<dbReference type="EMBL" id="RDBE01000002">
    <property type="protein sequence ID" value="RLV50332.1"/>
    <property type="molecule type" value="Genomic_DNA"/>
</dbReference>
<dbReference type="PANTHER" id="PTHR30290">
    <property type="entry name" value="PERIPLASMIC BINDING COMPONENT OF ABC TRANSPORTER"/>
    <property type="match status" value="1"/>
</dbReference>
<feature type="chain" id="PRO_5039648073" evidence="2">
    <location>
        <begin position="22"/>
        <end position="539"/>
    </location>
</feature>
<keyword evidence="5" id="KW-1185">Reference proteome</keyword>
<dbReference type="AlphaFoldDB" id="A0A3L8P5T1"/>
<dbReference type="Proteomes" id="UP000281708">
    <property type="component" value="Unassembled WGS sequence"/>
</dbReference>
<dbReference type="GO" id="GO:0015833">
    <property type="term" value="P:peptide transport"/>
    <property type="evidence" value="ECO:0007669"/>
    <property type="project" value="TreeGrafter"/>
</dbReference>
<evidence type="ECO:0000256" key="2">
    <source>
        <dbReference type="SAM" id="SignalP"/>
    </source>
</evidence>
<dbReference type="Gene3D" id="3.40.190.10">
    <property type="entry name" value="Periplasmic binding protein-like II"/>
    <property type="match status" value="1"/>
</dbReference>
<dbReference type="Gene3D" id="3.10.105.10">
    <property type="entry name" value="Dipeptide-binding Protein, Domain 3"/>
    <property type="match status" value="1"/>
</dbReference>
<name>A0A3L8P5T1_9ACTN</name>
<dbReference type="PROSITE" id="PS51257">
    <property type="entry name" value="PROKAR_LIPOPROTEIN"/>
    <property type="match status" value="1"/>
</dbReference>
<dbReference type="PANTHER" id="PTHR30290:SF38">
    <property type="entry name" value="D,D-DIPEPTIDE-BINDING PERIPLASMIC PROTEIN DDPA-RELATED"/>
    <property type="match status" value="1"/>
</dbReference>
<dbReference type="GO" id="GO:0043190">
    <property type="term" value="C:ATP-binding cassette (ABC) transporter complex"/>
    <property type="evidence" value="ECO:0007669"/>
    <property type="project" value="InterPro"/>
</dbReference>
<dbReference type="GO" id="GO:0042597">
    <property type="term" value="C:periplasmic space"/>
    <property type="evidence" value="ECO:0007669"/>
    <property type="project" value="UniProtKB-ARBA"/>
</dbReference>
<evidence type="ECO:0000256" key="1">
    <source>
        <dbReference type="ARBA" id="ARBA00022729"/>
    </source>
</evidence>
<dbReference type="InterPro" id="IPR000914">
    <property type="entry name" value="SBP_5_dom"/>
</dbReference>
<dbReference type="Pfam" id="PF00496">
    <property type="entry name" value="SBP_bac_5"/>
    <property type="match status" value="1"/>
</dbReference>
<dbReference type="PIRSF" id="PIRSF002741">
    <property type="entry name" value="MppA"/>
    <property type="match status" value="1"/>
</dbReference>
<comment type="caution">
    <text evidence="4">The sequence shown here is derived from an EMBL/GenBank/DDBJ whole genome shotgun (WGS) entry which is preliminary data.</text>
</comment>
<evidence type="ECO:0000259" key="3">
    <source>
        <dbReference type="Pfam" id="PF00496"/>
    </source>
</evidence>
<dbReference type="InterPro" id="IPR030678">
    <property type="entry name" value="Peptide/Ni-bd"/>
</dbReference>
<feature type="signal peptide" evidence="2">
    <location>
        <begin position="1"/>
        <end position="21"/>
    </location>
</feature>
<dbReference type="GO" id="GO:1904680">
    <property type="term" value="F:peptide transmembrane transporter activity"/>
    <property type="evidence" value="ECO:0007669"/>
    <property type="project" value="TreeGrafter"/>
</dbReference>
<evidence type="ECO:0000313" key="4">
    <source>
        <dbReference type="EMBL" id="RLV50332.1"/>
    </source>
</evidence>
<dbReference type="Gene3D" id="3.90.76.10">
    <property type="entry name" value="Dipeptide-binding Protein, Domain 1"/>
    <property type="match status" value="1"/>
</dbReference>
<gene>
    <name evidence="4" type="ORF">D9V37_04565</name>
</gene>
<organism evidence="4 5">
    <name type="scientific">Nocardioides mangrovicus</name>
    <dbReference type="NCBI Taxonomy" id="2478913"/>
    <lineage>
        <taxon>Bacteria</taxon>
        <taxon>Bacillati</taxon>
        <taxon>Actinomycetota</taxon>
        <taxon>Actinomycetes</taxon>
        <taxon>Propionibacteriales</taxon>
        <taxon>Nocardioidaceae</taxon>
        <taxon>Nocardioides</taxon>
    </lineage>
</organism>
<accession>A0A3L8P5T1</accession>
<dbReference type="CDD" id="cd00995">
    <property type="entry name" value="PBP2_NikA_DppA_OppA_like"/>
    <property type="match status" value="1"/>
</dbReference>
<proteinExistence type="predicted"/>
<dbReference type="SUPFAM" id="SSF53850">
    <property type="entry name" value="Periplasmic binding protein-like II"/>
    <property type="match status" value="1"/>
</dbReference>
<keyword evidence="1 2" id="KW-0732">Signal</keyword>
<protein>
    <submittedName>
        <fullName evidence="4">ABC transporter substrate-binding protein</fullName>
    </submittedName>
</protein>
<reference evidence="4 5" key="1">
    <citation type="submission" date="2018-10" db="EMBL/GenBank/DDBJ databases">
        <title>Marmoricola sp. 4Q3S-7 whole genome shotgun sequence.</title>
        <authorList>
            <person name="Li F."/>
        </authorList>
    </citation>
    <scope>NUCLEOTIDE SEQUENCE [LARGE SCALE GENOMIC DNA]</scope>
    <source>
        <strain evidence="4 5">4Q3S-7</strain>
    </source>
</reference>